<sequence length="397" mass="41834">MTIHRSTLSKLAFSGLLFALPLNVAFAQDTTAVADRLKALMANQGVDLAWSGISGDASSMVMEGVTIKPAAEKDALPIGNVTLEGVSEENGGYAIETVSTQAFSRTEDGISVDISPFMMHGLTIPAEGSTDPLAGILMYKSAELANMTVKVGDKPAFTLDTLSVEVTPPADGKALEFTGSAAKFTGDLSLVEDPKSKAVIEALGYQTISGDMQVAGSWQPSDGKMQLSQYDITVDNAGTFGMTFDISGYTMDFVKSLQEMQKKMAEKPEGADSSAEGMAMLGLLQQLTFNGASIRFDDDSLTNKVLEYVGKQQGMSAKDIANQAKAIVPFGMAQLNNPELTAQVTAAVSKFLDDPKSLEIAAEPASPVPFALLMANGMSNPLELPKTLGLTVTANEN</sequence>
<evidence type="ECO:0000256" key="1">
    <source>
        <dbReference type="SAM" id="SignalP"/>
    </source>
</evidence>
<accession>A0ABY2Q907</accession>
<proteinExistence type="predicted"/>
<dbReference type="RefSeq" id="WP_136355440.1">
    <property type="nucleotide sequence ID" value="NZ_SSNY01000003.1"/>
</dbReference>
<gene>
    <name evidence="2" type="ORF">E6C48_06915</name>
</gene>
<evidence type="ECO:0000313" key="3">
    <source>
        <dbReference type="Proteomes" id="UP000306441"/>
    </source>
</evidence>
<evidence type="ECO:0000313" key="2">
    <source>
        <dbReference type="EMBL" id="THF58338.1"/>
    </source>
</evidence>
<evidence type="ECO:0008006" key="4">
    <source>
        <dbReference type="Google" id="ProtNLM"/>
    </source>
</evidence>
<name>A0ABY2Q907_9HYPH</name>
<reference evidence="2 3" key="1">
    <citation type="submission" date="2019-04" db="EMBL/GenBank/DDBJ databases">
        <title>Mesorhizobium composti sp. nov., isolated from compost.</title>
        <authorList>
            <person name="Lin S.-Y."/>
            <person name="Hameed A."/>
            <person name="Hsieh Y.-T."/>
            <person name="Young C.-C."/>
        </authorList>
    </citation>
    <scope>NUCLEOTIDE SEQUENCE [LARGE SCALE GENOMIC DNA]</scope>
    <source>
        <strain evidence="2 3">CC-YTH430</strain>
    </source>
</reference>
<feature type="signal peptide" evidence="1">
    <location>
        <begin position="1"/>
        <end position="27"/>
    </location>
</feature>
<comment type="caution">
    <text evidence="2">The sequence shown here is derived from an EMBL/GenBank/DDBJ whole genome shotgun (WGS) entry which is preliminary data.</text>
</comment>
<dbReference type="Proteomes" id="UP000306441">
    <property type="component" value="Unassembled WGS sequence"/>
</dbReference>
<feature type="chain" id="PRO_5045345668" description="DUF945 domain-containing protein" evidence="1">
    <location>
        <begin position="28"/>
        <end position="397"/>
    </location>
</feature>
<keyword evidence="3" id="KW-1185">Reference proteome</keyword>
<protein>
    <recommendedName>
        <fullName evidence="4">DUF945 domain-containing protein</fullName>
    </recommendedName>
</protein>
<dbReference type="EMBL" id="SSNY01000003">
    <property type="protein sequence ID" value="THF58338.1"/>
    <property type="molecule type" value="Genomic_DNA"/>
</dbReference>
<keyword evidence="1" id="KW-0732">Signal</keyword>
<organism evidence="2 3">
    <name type="scientific">Ollibium composti</name>
    <dbReference type="NCBI Taxonomy" id="2675109"/>
    <lineage>
        <taxon>Bacteria</taxon>
        <taxon>Pseudomonadati</taxon>
        <taxon>Pseudomonadota</taxon>
        <taxon>Alphaproteobacteria</taxon>
        <taxon>Hyphomicrobiales</taxon>
        <taxon>Phyllobacteriaceae</taxon>
        <taxon>Ollibium</taxon>
    </lineage>
</organism>